<name>A0A8T0TGZ0_PANVG</name>
<dbReference type="EMBL" id="CM029043">
    <property type="protein sequence ID" value="KAG2610170.1"/>
    <property type="molecule type" value="Genomic_DNA"/>
</dbReference>
<organism evidence="1 2">
    <name type="scientific">Panicum virgatum</name>
    <name type="common">Blackwell switchgrass</name>
    <dbReference type="NCBI Taxonomy" id="38727"/>
    <lineage>
        <taxon>Eukaryota</taxon>
        <taxon>Viridiplantae</taxon>
        <taxon>Streptophyta</taxon>
        <taxon>Embryophyta</taxon>
        <taxon>Tracheophyta</taxon>
        <taxon>Spermatophyta</taxon>
        <taxon>Magnoliopsida</taxon>
        <taxon>Liliopsida</taxon>
        <taxon>Poales</taxon>
        <taxon>Poaceae</taxon>
        <taxon>PACMAD clade</taxon>
        <taxon>Panicoideae</taxon>
        <taxon>Panicodae</taxon>
        <taxon>Paniceae</taxon>
        <taxon>Panicinae</taxon>
        <taxon>Panicum</taxon>
        <taxon>Panicum sect. Hiantes</taxon>
    </lineage>
</organism>
<sequence length="204" mass="21040">MSAARRGSGLLCSFVSGERRQRCGEDGVPSSLIDGGFPASMAGECMRLGNKSGLFPAGGMDGGVKLLFLLILSVRLVLSSGARCSAVLGISSFVDCGVVRIVLLLLCERARDLVFPDVGLLSRIADLLSNGGSCFRSPAFGPVAAEPLSPPSSAVPTADVRSAFTIRFGGWPGDGSCGISKVLALLSKTEGGSCLAVMQRERGR</sequence>
<evidence type="ECO:0000313" key="2">
    <source>
        <dbReference type="Proteomes" id="UP000823388"/>
    </source>
</evidence>
<protein>
    <submittedName>
        <fullName evidence="1">Uncharacterized protein</fullName>
    </submittedName>
</protein>
<dbReference type="AlphaFoldDB" id="A0A8T0TGZ0"/>
<evidence type="ECO:0000313" key="1">
    <source>
        <dbReference type="EMBL" id="KAG2610170.1"/>
    </source>
</evidence>
<keyword evidence="2" id="KW-1185">Reference proteome</keyword>
<reference evidence="1 2" key="1">
    <citation type="submission" date="2020-05" db="EMBL/GenBank/DDBJ databases">
        <title>WGS assembly of Panicum virgatum.</title>
        <authorList>
            <person name="Lovell J.T."/>
            <person name="Jenkins J."/>
            <person name="Shu S."/>
            <person name="Juenger T.E."/>
            <person name="Schmutz J."/>
        </authorList>
    </citation>
    <scope>NUCLEOTIDE SEQUENCE [LARGE SCALE GENOMIC DNA]</scope>
    <source>
        <strain evidence="2">cv. AP13</strain>
    </source>
</reference>
<comment type="caution">
    <text evidence="1">The sequence shown here is derived from an EMBL/GenBank/DDBJ whole genome shotgun (WGS) entry which is preliminary data.</text>
</comment>
<proteinExistence type="predicted"/>
<accession>A0A8T0TGZ0</accession>
<dbReference type="Proteomes" id="UP000823388">
    <property type="component" value="Chromosome 4K"/>
</dbReference>
<gene>
    <name evidence="1" type="ORF">PVAP13_4KG175000</name>
</gene>